<accession>A0A151X5U8</accession>
<evidence type="ECO:0000313" key="2">
    <source>
        <dbReference type="Proteomes" id="UP000075809"/>
    </source>
</evidence>
<dbReference type="Proteomes" id="UP000075809">
    <property type="component" value="Unassembled WGS sequence"/>
</dbReference>
<keyword evidence="2" id="KW-1185">Reference proteome</keyword>
<protein>
    <submittedName>
        <fullName evidence="1">Uncharacterized protein</fullName>
    </submittedName>
</protein>
<dbReference type="AlphaFoldDB" id="A0A151X5U8"/>
<reference evidence="1 2" key="1">
    <citation type="submission" date="2015-09" db="EMBL/GenBank/DDBJ databases">
        <title>Trachymyrmex zeteki WGS genome.</title>
        <authorList>
            <person name="Nygaard S."/>
            <person name="Hu H."/>
            <person name="Boomsma J."/>
            <person name="Zhang G."/>
        </authorList>
    </citation>
    <scope>NUCLEOTIDE SEQUENCE [LARGE SCALE GENOMIC DNA]</scope>
    <source>
        <strain evidence="1">Tzet28-1</strain>
        <tissue evidence="1">Whole body</tissue>
    </source>
</reference>
<dbReference type="EMBL" id="KQ982494">
    <property type="protein sequence ID" value="KYQ55714.1"/>
    <property type="molecule type" value="Genomic_DNA"/>
</dbReference>
<organism evidence="1 2">
    <name type="scientific">Mycetomoellerius zeteki</name>
    <dbReference type="NCBI Taxonomy" id="64791"/>
    <lineage>
        <taxon>Eukaryota</taxon>
        <taxon>Metazoa</taxon>
        <taxon>Ecdysozoa</taxon>
        <taxon>Arthropoda</taxon>
        <taxon>Hexapoda</taxon>
        <taxon>Insecta</taxon>
        <taxon>Pterygota</taxon>
        <taxon>Neoptera</taxon>
        <taxon>Endopterygota</taxon>
        <taxon>Hymenoptera</taxon>
        <taxon>Apocrita</taxon>
        <taxon>Aculeata</taxon>
        <taxon>Formicoidea</taxon>
        <taxon>Formicidae</taxon>
        <taxon>Myrmicinae</taxon>
        <taxon>Mycetomoellerius</taxon>
    </lineage>
</organism>
<evidence type="ECO:0000313" key="1">
    <source>
        <dbReference type="EMBL" id="KYQ55714.1"/>
    </source>
</evidence>
<name>A0A151X5U8_9HYME</name>
<gene>
    <name evidence="1" type="ORF">ALC60_05356</name>
</gene>
<sequence>MGDLVGQKDADLRLEVEDTGDTNAGADDAQAHQMVFEMILPSIVICATNGDRTIRLEFLPRSSSTVE</sequence>
<proteinExistence type="predicted"/>